<organism evidence="2 3">
    <name type="scientific">Proteiniborus ethanoligenes</name>
    <dbReference type="NCBI Taxonomy" id="415015"/>
    <lineage>
        <taxon>Bacteria</taxon>
        <taxon>Bacillati</taxon>
        <taxon>Bacillota</taxon>
        <taxon>Clostridia</taxon>
        <taxon>Eubacteriales</taxon>
        <taxon>Proteiniborus</taxon>
    </lineage>
</organism>
<dbReference type="Gene3D" id="3.90.1200.10">
    <property type="match status" value="1"/>
</dbReference>
<dbReference type="InterPro" id="IPR002575">
    <property type="entry name" value="Aminoglycoside_PTrfase"/>
</dbReference>
<sequence length="285" mass="33717">MKQPDKWRETIDPSTLHFNNFHLKEVLGYPHAGNDVFYVQGMGKDGQEVKGFLKVERQKTADIEREVLIINELDFPFLPTVIDYSFDTPRYILTKEADGERLSYILGDNQNMESLKYMEVYGELLAKIHNVQIDSFPVKEREFVLPHEFYVDNKLEYIERYLLETKIKDTKGFIHGDCHYANILWKDYKVSCLLDYELSGYGSKEYDLAWALTLRPGQKFLRTEKERDIFLESYSRYHNYSKEAFEYYMVLFGITFYKIGSGKQNEDYKSMLIHMINDIISKKIG</sequence>
<feature type="domain" description="Aminoglycoside phosphotransferase" evidence="1">
    <location>
        <begin position="113"/>
        <end position="222"/>
    </location>
</feature>
<dbReference type="InterPro" id="IPR011009">
    <property type="entry name" value="Kinase-like_dom_sf"/>
</dbReference>
<dbReference type="SUPFAM" id="SSF56112">
    <property type="entry name" value="Protein kinase-like (PK-like)"/>
    <property type="match status" value="1"/>
</dbReference>
<keyword evidence="2" id="KW-0808">Transferase</keyword>
<proteinExistence type="predicted"/>
<dbReference type="PANTHER" id="PTHR21310">
    <property type="entry name" value="AMINOGLYCOSIDE PHOSPHOTRANSFERASE-RELATED-RELATED"/>
    <property type="match status" value="1"/>
</dbReference>
<dbReference type="STRING" id="415015.SAMN05660462_00242"/>
<protein>
    <submittedName>
        <fullName evidence="2">Phosphotransferase enzyme family protein</fullName>
    </submittedName>
</protein>
<name>A0A1H3KMA5_9FIRM</name>
<dbReference type="EMBL" id="FNQE01000002">
    <property type="protein sequence ID" value="SDY53282.1"/>
    <property type="molecule type" value="Genomic_DNA"/>
</dbReference>
<dbReference type="InterPro" id="IPR051678">
    <property type="entry name" value="AGP_Transferase"/>
</dbReference>
<gene>
    <name evidence="2" type="ORF">SAMN05660462_00242</name>
</gene>
<reference evidence="2 3" key="1">
    <citation type="submission" date="2016-10" db="EMBL/GenBank/DDBJ databases">
        <authorList>
            <person name="de Groot N.N."/>
        </authorList>
    </citation>
    <scope>NUCLEOTIDE SEQUENCE [LARGE SCALE GENOMIC DNA]</scope>
    <source>
        <strain evidence="2 3">DSM 21650</strain>
    </source>
</reference>
<dbReference type="AlphaFoldDB" id="A0A1H3KMA5"/>
<evidence type="ECO:0000259" key="1">
    <source>
        <dbReference type="Pfam" id="PF01636"/>
    </source>
</evidence>
<dbReference type="Proteomes" id="UP000198625">
    <property type="component" value="Unassembled WGS sequence"/>
</dbReference>
<evidence type="ECO:0000313" key="3">
    <source>
        <dbReference type="Proteomes" id="UP000198625"/>
    </source>
</evidence>
<keyword evidence="3" id="KW-1185">Reference proteome</keyword>
<evidence type="ECO:0000313" key="2">
    <source>
        <dbReference type="EMBL" id="SDY53282.1"/>
    </source>
</evidence>
<dbReference type="RefSeq" id="WP_176967815.1">
    <property type="nucleotide sequence ID" value="NZ_FNQE01000002.1"/>
</dbReference>
<dbReference type="Pfam" id="PF01636">
    <property type="entry name" value="APH"/>
    <property type="match status" value="1"/>
</dbReference>
<accession>A0A1H3KMA5</accession>
<dbReference type="GO" id="GO:0016740">
    <property type="term" value="F:transferase activity"/>
    <property type="evidence" value="ECO:0007669"/>
    <property type="project" value="UniProtKB-KW"/>
</dbReference>